<dbReference type="AlphaFoldDB" id="A0A074X0T1"/>
<dbReference type="GeneID" id="25414386"/>
<reference evidence="1 2" key="1">
    <citation type="journal article" date="2014" name="BMC Genomics">
        <title>Genome sequencing of four Aureobasidium pullulans varieties: biotechnological potential, stress tolerance, and description of new species.</title>
        <authorList>
            <person name="Gostin Ar C."/>
            <person name="Ohm R.A."/>
            <person name="Kogej T."/>
            <person name="Sonjak S."/>
            <person name="Turk M."/>
            <person name="Zajc J."/>
            <person name="Zalar P."/>
            <person name="Grube M."/>
            <person name="Sun H."/>
            <person name="Han J."/>
            <person name="Sharma A."/>
            <person name="Chiniquy J."/>
            <person name="Ngan C.Y."/>
            <person name="Lipzen A."/>
            <person name="Barry K."/>
            <person name="Grigoriev I.V."/>
            <person name="Gunde-Cimerman N."/>
        </authorList>
    </citation>
    <scope>NUCLEOTIDE SEQUENCE [LARGE SCALE GENOMIC DNA]</scope>
    <source>
        <strain evidence="1 2">CBS 147.97</strain>
    </source>
</reference>
<dbReference type="OrthoDB" id="3839194at2759"/>
<gene>
    <name evidence="1" type="ORF">M436DRAFT_68302</name>
</gene>
<organism evidence="1 2">
    <name type="scientific">Aureobasidium namibiae CBS 147.97</name>
    <dbReference type="NCBI Taxonomy" id="1043004"/>
    <lineage>
        <taxon>Eukaryota</taxon>
        <taxon>Fungi</taxon>
        <taxon>Dikarya</taxon>
        <taxon>Ascomycota</taxon>
        <taxon>Pezizomycotina</taxon>
        <taxon>Dothideomycetes</taxon>
        <taxon>Dothideomycetidae</taxon>
        <taxon>Dothideales</taxon>
        <taxon>Saccotheciaceae</taxon>
        <taxon>Aureobasidium</taxon>
    </lineage>
</organism>
<name>A0A074X0T1_9PEZI</name>
<protein>
    <submittedName>
        <fullName evidence="1">Uncharacterized protein</fullName>
    </submittedName>
</protein>
<evidence type="ECO:0000313" key="2">
    <source>
        <dbReference type="Proteomes" id="UP000027730"/>
    </source>
</evidence>
<evidence type="ECO:0000313" key="1">
    <source>
        <dbReference type="EMBL" id="KEQ68236.1"/>
    </source>
</evidence>
<proteinExistence type="predicted"/>
<accession>A0A074X0T1</accession>
<sequence>MFIRSSPHDANDSAIPDLIKEICTDVDFERYDLMALRLTCKITCELSTQSFDLMCFTGISILLTRRSLEALIAISKHPRIGPQIQRVTLTPLRTFSEVFSSLIPALLHQYLDRYHEEVELEQSGDALGLLTEAFKTLRKYDRSLCLEISDDEQTYVGARGCFSGAVVEVREESNVFKLYWKEATSLLIKAVTNSGCTIARLSLSNVTDADLVGGGQLWDDDLDEDIDRLSANLTAFDVDIHRHRSDAVLKSVKQVLLQAKDLNILTLQGAGANMCHDLAQLSDAVVSDSLKVINLSNLYCSELDLVSFLSKHRSTLGHLWLSSTRLVGSWRSLVLWIRSNLKSLRTFGMYDTFDGDLYSPTSREQVPPCEFFEMEDMSIVLEELLGKGIAPQS</sequence>
<dbReference type="HOGENOM" id="CLU_566159_0_0_1"/>
<dbReference type="RefSeq" id="XP_013422425.1">
    <property type="nucleotide sequence ID" value="XM_013566971.1"/>
</dbReference>
<keyword evidence="2" id="KW-1185">Reference proteome</keyword>
<dbReference type="EMBL" id="KL584733">
    <property type="protein sequence ID" value="KEQ68236.1"/>
    <property type="molecule type" value="Genomic_DNA"/>
</dbReference>
<dbReference type="Proteomes" id="UP000027730">
    <property type="component" value="Unassembled WGS sequence"/>
</dbReference>